<dbReference type="GO" id="GO:0004180">
    <property type="term" value="F:carboxypeptidase activity"/>
    <property type="evidence" value="ECO:0007669"/>
    <property type="project" value="UniProtKB-KW"/>
</dbReference>
<proteinExistence type="predicted"/>
<evidence type="ECO:0000313" key="2">
    <source>
        <dbReference type="EMBL" id="XBH04931.1"/>
    </source>
</evidence>
<protein>
    <submittedName>
        <fullName evidence="2">Carboxypeptidase-like regulatory domain-containing protein</fullName>
    </submittedName>
</protein>
<keyword evidence="2" id="KW-0645">Protease</keyword>
<gene>
    <name evidence="2" type="ORF">V5E97_02620</name>
</gene>
<feature type="domain" description="N,N-dimethylformamidase beta subunit-like C-terminal" evidence="1">
    <location>
        <begin position="119"/>
        <end position="510"/>
    </location>
</feature>
<evidence type="ECO:0000259" key="1">
    <source>
        <dbReference type="Pfam" id="PF20254"/>
    </source>
</evidence>
<keyword evidence="2" id="KW-0378">Hydrolase</keyword>
<dbReference type="EMBL" id="CP155447">
    <property type="protein sequence ID" value="XBH04931.1"/>
    <property type="molecule type" value="Genomic_DNA"/>
</dbReference>
<accession>A0AAU7CID7</accession>
<organism evidence="2">
    <name type="scientific">Singulisphaera sp. Ch08</name>
    <dbReference type="NCBI Taxonomy" id="3120278"/>
    <lineage>
        <taxon>Bacteria</taxon>
        <taxon>Pseudomonadati</taxon>
        <taxon>Planctomycetota</taxon>
        <taxon>Planctomycetia</taxon>
        <taxon>Isosphaerales</taxon>
        <taxon>Isosphaeraceae</taxon>
        <taxon>Singulisphaera</taxon>
    </lineage>
</organism>
<sequence length="528" mass="58300">MLIGYVSDEQYSALPDVLLEFVKEGESWEARSRASGAVHGDIPPGNYLVTVAKPGFGSKRIALSFPRSKPYQFRLLSDALLGYAWPKSVRGGMSGEFRVHSTEPYQLELWRYGLEKEHVLSLGWHDEHAPRSVVQTIPDGDFTQVGAGWNGVGYQSAHHWQKVVAPDRSGLYYFHASTPSGQSFTFPWVVAPSRPRSPIAVLASDITWNSYNSFGGRSNYIHADALPTTPTVCSRTELARYLDEEYLGWNCRSYAPLSFDRPEPFNHVDLKTRVTDPISGRAACHLAPAEWRLLGWLEREKFAHDLYSETQLHHGEVDLSAYRVLILGAHPEYWTRTMYDRVKSWVFNEGGQLMYLGGNGLNCEVELRDDQTMVANNGQIRSLWPAGIGAESRFAVRHESEARLLGVVFDPAGIMTAAPYRVISADHWVFAGTGLGEGDLFGVNSLHERCPGGASGHETDKISPNSPSNVKLLAKGLNPDEGGAEMAIFETPSGGSVFSVGSITYISSLLCDSGVSQVTANVVRRFLE</sequence>
<dbReference type="InterPro" id="IPR046540">
    <property type="entry name" value="DMFA2_C"/>
</dbReference>
<dbReference type="SUPFAM" id="SSF49464">
    <property type="entry name" value="Carboxypeptidase regulatory domain-like"/>
    <property type="match status" value="1"/>
</dbReference>
<dbReference type="InterPro" id="IPR008969">
    <property type="entry name" value="CarboxyPept-like_regulatory"/>
</dbReference>
<dbReference type="Pfam" id="PF20254">
    <property type="entry name" value="DMFA2_C"/>
    <property type="match status" value="1"/>
</dbReference>
<reference evidence="2" key="1">
    <citation type="submission" date="2024-05" db="EMBL/GenBank/DDBJ databases">
        <title>Planctomycetes of the genus Singulisphaera possess chitinolytic capabilities.</title>
        <authorList>
            <person name="Ivanova A."/>
        </authorList>
    </citation>
    <scope>NUCLEOTIDE SEQUENCE</scope>
    <source>
        <strain evidence="2">Ch08T</strain>
    </source>
</reference>
<keyword evidence="2" id="KW-0121">Carboxypeptidase</keyword>
<dbReference type="RefSeq" id="WP_406697736.1">
    <property type="nucleotide sequence ID" value="NZ_CP155447.1"/>
</dbReference>
<dbReference type="AlphaFoldDB" id="A0AAU7CID7"/>
<name>A0AAU7CID7_9BACT</name>